<comment type="caution">
    <text evidence="4">The sequence shown here is derived from an EMBL/GenBank/DDBJ whole genome shotgun (WGS) entry which is preliminary data.</text>
</comment>
<dbReference type="EMBL" id="JARKHS020013866">
    <property type="protein sequence ID" value="KAK8775648.1"/>
    <property type="molecule type" value="Genomic_DNA"/>
</dbReference>
<gene>
    <name evidence="4" type="ORF">V5799_031000</name>
</gene>
<dbReference type="Pfam" id="PF17039">
    <property type="entry name" value="Glyco_tran_10_N"/>
    <property type="match status" value="1"/>
</dbReference>
<name>A0AAQ4EM44_AMBAM</name>
<feature type="domain" description="Fucosyltransferase N-terminal" evidence="3">
    <location>
        <begin position="3"/>
        <end position="60"/>
    </location>
</feature>
<dbReference type="InterPro" id="IPR031481">
    <property type="entry name" value="Glyco_tran_10_N"/>
</dbReference>
<dbReference type="SUPFAM" id="SSF53756">
    <property type="entry name" value="UDP-Glycosyltransferase/glycogen phosphorylase"/>
    <property type="match status" value="1"/>
</dbReference>
<evidence type="ECO:0000256" key="1">
    <source>
        <dbReference type="ARBA" id="ARBA00004447"/>
    </source>
</evidence>
<accession>A0AAQ4EM44</accession>
<dbReference type="GO" id="GO:0008417">
    <property type="term" value="F:fucosyltransferase activity"/>
    <property type="evidence" value="ECO:0007669"/>
    <property type="project" value="InterPro"/>
</dbReference>
<evidence type="ECO:0000313" key="4">
    <source>
        <dbReference type="EMBL" id="KAK8775648.1"/>
    </source>
</evidence>
<dbReference type="AlphaFoldDB" id="A0AAQ4EM44"/>
<organism evidence="4 5">
    <name type="scientific">Amblyomma americanum</name>
    <name type="common">Lone star tick</name>
    <dbReference type="NCBI Taxonomy" id="6943"/>
    <lineage>
        <taxon>Eukaryota</taxon>
        <taxon>Metazoa</taxon>
        <taxon>Ecdysozoa</taxon>
        <taxon>Arthropoda</taxon>
        <taxon>Chelicerata</taxon>
        <taxon>Arachnida</taxon>
        <taxon>Acari</taxon>
        <taxon>Parasitiformes</taxon>
        <taxon>Ixodida</taxon>
        <taxon>Ixodoidea</taxon>
        <taxon>Ixodidae</taxon>
        <taxon>Amblyomminae</taxon>
        <taxon>Amblyomma</taxon>
    </lineage>
</organism>
<dbReference type="GO" id="GO:0032580">
    <property type="term" value="C:Golgi cisterna membrane"/>
    <property type="evidence" value="ECO:0007669"/>
    <property type="project" value="UniProtKB-SubCell"/>
</dbReference>
<feature type="non-terminal residue" evidence="4">
    <location>
        <position position="60"/>
    </location>
</feature>
<dbReference type="PANTHER" id="PTHR48438:SF1">
    <property type="entry name" value="ALPHA-(1,3)-FUCOSYLTRANSFERASE C-RELATED"/>
    <property type="match status" value="1"/>
</dbReference>
<evidence type="ECO:0000256" key="2">
    <source>
        <dbReference type="ARBA" id="ARBA00023034"/>
    </source>
</evidence>
<comment type="subcellular location">
    <subcellularLocation>
        <location evidence="1">Golgi apparatus</location>
        <location evidence="1">Golgi stack membrane</location>
        <topology evidence="1">Single-pass type II membrane protein</topology>
    </subcellularLocation>
</comment>
<reference evidence="4 5" key="1">
    <citation type="journal article" date="2023" name="Arcadia Sci">
        <title>De novo assembly of a long-read Amblyomma americanum tick genome.</title>
        <authorList>
            <person name="Chou S."/>
            <person name="Poskanzer K.E."/>
            <person name="Rollins M."/>
            <person name="Thuy-Boun P.S."/>
        </authorList>
    </citation>
    <scope>NUCLEOTIDE SEQUENCE [LARGE SCALE GENOMIC DNA]</scope>
    <source>
        <strain evidence="4">F_SG_1</strain>
        <tissue evidence="4">Salivary glands</tissue>
    </source>
</reference>
<protein>
    <recommendedName>
        <fullName evidence="3">Fucosyltransferase N-terminal domain-containing protein</fullName>
    </recommendedName>
</protein>
<proteinExistence type="predicted"/>
<evidence type="ECO:0000259" key="3">
    <source>
        <dbReference type="Pfam" id="PF17039"/>
    </source>
</evidence>
<dbReference type="PANTHER" id="PTHR48438">
    <property type="entry name" value="ALPHA-(1,3)-FUCOSYLTRANSFERASE C-RELATED"/>
    <property type="match status" value="1"/>
</dbReference>
<evidence type="ECO:0000313" key="5">
    <source>
        <dbReference type="Proteomes" id="UP001321473"/>
    </source>
</evidence>
<dbReference type="InterPro" id="IPR001503">
    <property type="entry name" value="Glyco_trans_10"/>
</dbReference>
<dbReference type="Proteomes" id="UP001321473">
    <property type="component" value="Unassembled WGS sequence"/>
</dbReference>
<keyword evidence="5" id="KW-1185">Reference proteome</keyword>
<sequence>MLNVTDAVVFYGHDLEPSQMPKQRAPYQKWVFWSLEPPWHTPVEKFKDLKRTINWTFTYR</sequence>
<keyword evidence="2" id="KW-0333">Golgi apparatus</keyword>